<reference evidence="3" key="1">
    <citation type="submission" date="2017-11" db="EMBL/GenBank/DDBJ databases">
        <authorList>
            <person name="Kuznetsova I."/>
            <person name="Sazanova A."/>
            <person name="Chirak E."/>
            <person name="Safronova V."/>
            <person name="Willems A."/>
        </authorList>
    </citation>
    <scope>NUCLEOTIDE SEQUENCE [LARGE SCALE GENOMIC DNA]</scope>
    <source>
        <strain evidence="3">STM 196</strain>
    </source>
</reference>
<dbReference type="EMBL" id="PGGO01000002">
    <property type="protein sequence ID" value="PSH70120.1"/>
    <property type="molecule type" value="Genomic_DNA"/>
</dbReference>
<organism evidence="2 3">
    <name type="scientific">Phyllobacterium brassicacearum</name>
    <dbReference type="NCBI Taxonomy" id="314235"/>
    <lineage>
        <taxon>Bacteria</taxon>
        <taxon>Pseudomonadati</taxon>
        <taxon>Pseudomonadota</taxon>
        <taxon>Alphaproteobacteria</taxon>
        <taxon>Hyphomicrobiales</taxon>
        <taxon>Phyllobacteriaceae</taxon>
        <taxon>Phyllobacterium</taxon>
    </lineage>
</organism>
<protein>
    <submittedName>
        <fullName evidence="2">Uncharacterized protein</fullName>
    </submittedName>
</protein>
<dbReference type="AlphaFoldDB" id="A0A2P7BUI9"/>
<feature type="compositionally biased region" description="Polar residues" evidence="1">
    <location>
        <begin position="36"/>
        <end position="48"/>
    </location>
</feature>
<name>A0A2P7BUI9_9HYPH</name>
<evidence type="ECO:0000256" key="1">
    <source>
        <dbReference type="SAM" id="MobiDB-lite"/>
    </source>
</evidence>
<accession>A0A2P7BUI9</accession>
<sequence length="68" mass="7547">MERLKRVILEYEETIERLETGQEMGHRSGTARNGIAASTNGTVRTEANPSIASDRCRYQLLAQLPGCP</sequence>
<dbReference type="Proteomes" id="UP000241444">
    <property type="component" value="Unassembled WGS sequence"/>
</dbReference>
<gene>
    <name evidence="2" type="ORF">CU102_03205</name>
</gene>
<evidence type="ECO:0000313" key="2">
    <source>
        <dbReference type="EMBL" id="PSH70120.1"/>
    </source>
</evidence>
<proteinExistence type="predicted"/>
<evidence type="ECO:0000313" key="3">
    <source>
        <dbReference type="Proteomes" id="UP000241444"/>
    </source>
</evidence>
<keyword evidence="3" id="KW-1185">Reference proteome</keyword>
<comment type="caution">
    <text evidence="2">The sequence shown here is derived from an EMBL/GenBank/DDBJ whole genome shotgun (WGS) entry which is preliminary data.</text>
</comment>
<feature type="region of interest" description="Disordered" evidence="1">
    <location>
        <begin position="21"/>
        <end position="48"/>
    </location>
</feature>